<gene>
    <name evidence="1" type="ORF">CHS0354_031659</name>
</gene>
<evidence type="ECO:0000313" key="1">
    <source>
        <dbReference type="EMBL" id="KAK3609087.1"/>
    </source>
</evidence>
<keyword evidence="2" id="KW-1185">Reference proteome</keyword>
<dbReference type="EMBL" id="JAEAOA010001890">
    <property type="protein sequence ID" value="KAK3609087.1"/>
    <property type="molecule type" value="Genomic_DNA"/>
</dbReference>
<name>A0AAE0TEU3_9BIVA</name>
<accession>A0AAE0TEU3</accession>
<proteinExistence type="predicted"/>
<comment type="caution">
    <text evidence="1">The sequence shown here is derived from an EMBL/GenBank/DDBJ whole genome shotgun (WGS) entry which is preliminary data.</text>
</comment>
<reference evidence="1" key="3">
    <citation type="submission" date="2023-05" db="EMBL/GenBank/DDBJ databases">
        <authorList>
            <person name="Smith C.H."/>
        </authorList>
    </citation>
    <scope>NUCLEOTIDE SEQUENCE</scope>
    <source>
        <strain evidence="1">CHS0354</strain>
        <tissue evidence="1">Mantle</tissue>
    </source>
</reference>
<evidence type="ECO:0000313" key="2">
    <source>
        <dbReference type="Proteomes" id="UP001195483"/>
    </source>
</evidence>
<dbReference type="AlphaFoldDB" id="A0AAE0TEU3"/>
<protein>
    <submittedName>
        <fullName evidence="1">Uncharacterized protein</fullName>
    </submittedName>
</protein>
<reference evidence="1" key="2">
    <citation type="journal article" date="2021" name="Genome Biol. Evol.">
        <title>Developing a high-quality reference genome for a parasitic bivalve with doubly uniparental inheritance (Bivalvia: Unionida).</title>
        <authorList>
            <person name="Smith C.H."/>
        </authorList>
    </citation>
    <scope>NUCLEOTIDE SEQUENCE</scope>
    <source>
        <strain evidence="1">CHS0354</strain>
        <tissue evidence="1">Mantle</tissue>
    </source>
</reference>
<reference evidence="1" key="1">
    <citation type="journal article" date="2021" name="Genome Biol. Evol.">
        <title>A High-Quality Reference Genome for a Parasitic Bivalve with Doubly Uniparental Inheritance (Bivalvia: Unionida).</title>
        <authorList>
            <person name="Smith C.H."/>
        </authorList>
    </citation>
    <scope>NUCLEOTIDE SEQUENCE</scope>
    <source>
        <strain evidence="1">CHS0354</strain>
    </source>
</reference>
<organism evidence="1 2">
    <name type="scientific">Potamilus streckersoni</name>
    <dbReference type="NCBI Taxonomy" id="2493646"/>
    <lineage>
        <taxon>Eukaryota</taxon>
        <taxon>Metazoa</taxon>
        <taxon>Spiralia</taxon>
        <taxon>Lophotrochozoa</taxon>
        <taxon>Mollusca</taxon>
        <taxon>Bivalvia</taxon>
        <taxon>Autobranchia</taxon>
        <taxon>Heteroconchia</taxon>
        <taxon>Palaeoheterodonta</taxon>
        <taxon>Unionida</taxon>
        <taxon>Unionoidea</taxon>
        <taxon>Unionidae</taxon>
        <taxon>Ambleminae</taxon>
        <taxon>Lampsilini</taxon>
        <taxon>Potamilus</taxon>
    </lineage>
</organism>
<sequence>MVLKDSTIGRNRIKLDAVSKSLLVSEIENVVSKEELSQDQVQKLRSRSFWGSFRHFLRTDKKEKALWSLNDI</sequence>
<dbReference type="Proteomes" id="UP001195483">
    <property type="component" value="Unassembled WGS sequence"/>
</dbReference>